<keyword evidence="10 11" id="KW-0694">RNA-binding</keyword>
<comment type="similarity">
    <text evidence="11">Belongs to the tRNA nucleotidyltransferase/poly(A) polymerase family.</text>
</comment>
<accession>A0AAP9NM60</accession>
<evidence type="ECO:0000313" key="15">
    <source>
        <dbReference type="Proteomes" id="UP000509761"/>
    </source>
</evidence>
<evidence type="ECO:0000256" key="3">
    <source>
        <dbReference type="ARBA" id="ARBA00022694"/>
    </source>
</evidence>
<dbReference type="InterPro" id="IPR002646">
    <property type="entry name" value="PolA_pol_head_dom"/>
</dbReference>
<dbReference type="InterPro" id="IPR050124">
    <property type="entry name" value="tRNA_CCA-adding_enzyme"/>
</dbReference>
<evidence type="ECO:0000256" key="4">
    <source>
        <dbReference type="ARBA" id="ARBA00022695"/>
    </source>
</evidence>
<dbReference type="SUPFAM" id="SSF81301">
    <property type="entry name" value="Nucleotidyltransferase"/>
    <property type="match status" value="1"/>
</dbReference>
<evidence type="ECO:0000256" key="8">
    <source>
        <dbReference type="ARBA" id="ARBA00022840"/>
    </source>
</evidence>
<gene>
    <name evidence="14" type="ORF">FX987_02622</name>
</gene>
<dbReference type="Pfam" id="PF01743">
    <property type="entry name" value="PolyA_pol"/>
    <property type="match status" value="1"/>
</dbReference>
<dbReference type="Gene3D" id="1.10.3090.10">
    <property type="entry name" value="cca-adding enzyme, domain 2"/>
    <property type="match status" value="1"/>
</dbReference>
<dbReference type="GO" id="GO:0001680">
    <property type="term" value="P:tRNA 3'-terminal CCA addition"/>
    <property type="evidence" value="ECO:0007669"/>
    <property type="project" value="InterPro"/>
</dbReference>
<keyword evidence="3" id="KW-0819">tRNA processing</keyword>
<keyword evidence="9" id="KW-0460">Magnesium</keyword>
<evidence type="ECO:0000313" key="14">
    <source>
        <dbReference type="EMBL" id="QKS24839.1"/>
    </source>
</evidence>
<name>A0AAP9NM60_9GAMM</name>
<dbReference type="CDD" id="cd05398">
    <property type="entry name" value="NT_ClassII-CCAase"/>
    <property type="match status" value="1"/>
</dbReference>
<evidence type="ECO:0000256" key="11">
    <source>
        <dbReference type="RuleBase" id="RU003953"/>
    </source>
</evidence>
<feature type="domain" description="Poly A polymerase head" evidence="12">
    <location>
        <begin position="16"/>
        <end position="134"/>
    </location>
</feature>
<dbReference type="AlphaFoldDB" id="A0AAP9NM60"/>
<dbReference type="GO" id="GO:0003723">
    <property type="term" value="F:RNA binding"/>
    <property type="evidence" value="ECO:0007669"/>
    <property type="project" value="UniProtKB-KW"/>
</dbReference>
<organism evidence="14 15">
    <name type="scientific">Vreelandella titanicae</name>
    <dbReference type="NCBI Taxonomy" id="664683"/>
    <lineage>
        <taxon>Bacteria</taxon>
        <taxon>Pseudomonadati</taxon>
        <taxon>Pseudomonadota</taxon>
        <taxon>Gammaproteobacteria</taxon>
        <taxon>Oceanospirillales</taxon>
        <taxon>Halomonadaceae</taxon>
        <taxon>Vreelandella</taxon>
    </lineage>
</organism>
<dbReference type="InterPro" id="IPR032828">
    <property type="entry name" value="PolyA_RNA-bd"/>
</dbReference>
<dbReference type="Gene3D" id="3.30.460.10">
    <property type="entry name" value="Beta Polymerase, domain 2"/>
    <property type="match status" value="1"/>
</dbReference>
<dbReference type="Proteomes" id="UP000509761">
    <property type="component" value="Chromosome"/>
</dbReference>
<dbReference type="EMBL" id="CP054580">
    <property type="protein sequence ID" value="QKS24839.1"/>
    <property type="molecule type" value="Genomic_DNA"/>
</dbReference>
<dbReference type="InterPro" id="IPR043519">
    <property type="entry name" value="NT_sf"/>
</dbReference>
<keyword evidence="5" id="KW-0479">Metal-binding</keyword>
<dbReference type="RefSeq" id="WP_022522376.1">
    <property type="nucleotide sequence ID" value="NZ_CP054580.1"/>
</dbReference>
<keyword evidence="6" id="KW-0547">Nucleotide-binding</keyword>
<dbReference type="PANTHER" id="PTHR47545:SF1">
    <property type="entry name" value="MULTIFUNCTIONAL CCA PROTEIN"/>
    <property type="match status" value="1"/>
</dbReference>
<evidence type="ECO:0000256" key="10">
    <source>
        <dbReference type="ARBA" id="ARBA00022884"/>
    </source>
</evidence>
<dbReference type="GO" id="GO:0042245">
    <property type="term" value="P:RNA repair"/>
    <property type="evidence" value="ECO:0007669"/>
    <property type="project" value="UniProtKB-KW"/>
</dbReference>
<feature type="domain" description="tRNA nucleotidyltransferase/poly(A) polymerase RNA and SrmB- binding" evidence="13">
    <location>
        <begin position="161"/>
        <end position="222"/>
    </location>
</feature>
<protein>
    <submittedName>
        <fullName evidence="14">Multifunctional CCA protein</fullName>
    </submittedName>
</protein>
<evidence type="ECO:0000256" key="9">
    <source>
        <dbReference type="ARBA" id="ARBA00022842"/>
    </source>
</evidence>
<dbReference type="Pfam" id="PF12627">
    <property type="entry name" value="PolyA_pol_RNAbd"/>
    <property type="match status" value="1"/>
</dbReference>
<reference evidence="14 15" key="1">
    <citation type="submission" date="2019-12" db="EMBL/GenBank/DDBJ databases">
        <title>Genome sequencing and assembly of endphytes of Porphyra tenera.</title>
        <authorList>
            <person name="Park J.M."/>
            <person name="Shin R."/>
            <person name="Jo S.H."/>
        </authorList>
    </citation>
    <scope>NUCLEOTIDE SEQUENCE [LARGE SCALE GENOMIC DNA]</scope>
    <source>
        <strain evidence="14 15">GPM3</strain>
    </source>
</reference>
<dbReference type="InterPro" id="IPR012006">
    <property type="entry name" value="CCA_bact"/>
</dbReference>
<evidence type="ECO:0000256" key="5">
    <source>
        <dbReference type="ARBA" id="ARBA00022723"/>
    </source>
</evidence>
<keyword evidence="8" id="KW-0067">ATP-binding</keyword>
<proteinExistence type="inferred from homology"/>
<sequence length="390" mass="43298">MKETNSDPRLAGLNVYRVGGAVRDELLGWPVYDNDWVVVGATPDAMRRRGFKPVGRDFPVFLHPETSEEYALARTERKSGHGYGGFEVHASPDVSLEEDLLRRDLTINAIAQSTEGELTDPFNGQGDIERRVLRHISAAFSEDPLRVLRTARFLARYASLGFTIAPETLTLMRKVSHSGELEHLAAERVWVETEKALGEPSPEVYFTTLERCDALNVWWPELVGEALVKGLAAMAQVPDSDMFALAHWRHAQLVSPLSDEQRDALSERLKLPNAVAQLARHTALTYSLINHSLTNHPLTNHALPSDALEGPSVLRWLERLDGWRKPEQVEGQLALVKVLAPELIGPLENAWKAARAVSPQALIAEGYQGAALGEALRERRRQAVEAALTK</sequence>
<dbReference type="GO" id="GO:0046872">
    <property type="term" value="F:metal ion binding"/>
    <property type="evidence" value="ECO:0007669"/>
    <property type="project" value="UniProtKB-KW"/>
</dbReference>
<evidence type="ECO:0000256" key="2">
    <source>
        <dbReference type="ARBA" id="ARBA00022679"/>
    </source>
</evidence>
<evidence type="ECO:0000256" key="7">
    <source>
        <dbReference type="ARBA" id="ARBA00022800"/>
    </source>
</evidence>
<keyword evidence="2 11" id="KW-0808">Transferase</keyword>
<dbReference type="PIRSF" id="PIRSF000813">
    <property type="entry name" value="CCA_bact"/>
    <property type="match status" value="1"/>
</dbReference>
<keyword evidence="7" id="KW-0692">RNA repair</keyword>
<evidence type="ECO:0000256" key="1">
    <source>
        <dbReference type="ARBA" id="ARBA00001946"/>
    </source>
</evidence>
<dbReference type="PANTHER" id="PTHR47545">
    <property type="entry name" value="MULTIFUNCTIONAL CCA PROTEIN"/>
    <property type="match status" value="1"/>
</dbReference>
<evidence type="ECO:0000256" key="6">
    <source>
        <dbReference type="ARBA" id="ARBA00022741"/>
    </source>
</evidence>
<evidence type="ECO:0000259" key="13">
    <source>
        <dbReference type="Pfam" id="PF12627"/>
    </source>
</evidence>
<keyword evidence="15" id="KW-1185">Reference proteome</keyword>
<evidence type="ECO:0000259" key="12">
    <source>
        <dbReference type="Pfam" id="PF01743"/>
    </source>
</evidence>
<comment type="cofactor">
    <cofactor evidence="1">
        <name>Mg(2+)</name>
        <dbReference type="ChEBI" id="CHEBI:18420"/>
    </cofactor>
</comment>
<dbReference type="GO" id="GO:0004810">
    <property type="term" value="F:CCA tRNA nucleotidyltransferase activity"/>
    <property type="evidence" value="ECO:0007669"/>
    <property type="project" value="InterPro"/>
</dbReference>
<dbReference type="SUPFAM" id="SSF81891">
    <property type="entry name" value="Poly A polymerase C-terminal region-like"/>
    <property type="match status" value="1"/>
</dbReference>
<keyword evidence="4" id="KW-0548">Nucleotidyltransferase</keyword>
<dbReference type="GO" id="GO:0005524">
    <property type="term" value="F:ATP binding"/>
    <property type="evidence" value="ECO:0007669"/>
    <property type="project" value="UniProtKB-KW"/>
</dbReference>